<organism evidence="2 5">
    <name type="scientific">Aphanomyces astaci</name>
    <name type="common">Crayfish plague agent</name>
    <dbReference type="NCBI Taxonomy" id="112090"/>
    <lineage>
        <taxon>Eukaryota</taxon>
        <taxon>Sar</taxon>
        <taxon>Stramenopiles</taxon>
        <taxon>Oomycota</taxon>
        <taxon>Saprolegniomycetes</taxon>
        <taxon>Saprolegniales</taxon>
        <taxon>Verrucalvaceae</taxon>
        <taxon>Aphanomyces</taxon>
    </lineage>
</organism>
<comment type="caution">
    <text evidence="2">The sequence shown here is derived from an EMBL/GenBank/DDBJ whole genome shotgun (WGS) entry which is preliminary data.</text>
</comment>
<dbReference type="EMBL" id="QUTB01005787">
    <property type="protein sequence ID" value="RHY53359.1"/>
    <property type="molecule type" value="Genomic_DNA"/>
</dbReference>
<evidence type="ECO:0000313" key="7">
    <source>
        <dbReference type="Proteomes" id="UP000283543"/>
    </source>
</evidence>
<dbReference type="VEuPathDB" id="FungiDB:H257_18615"/>
<feature type="region of interest" description="Disordered" evidence="1">
    <location>
        <begin position="378"/>
        <end position="399"/>
    </location>
</feature>
<dbReference type="VEuPathDB" id="FungiDB:H257_18616"/>
<evidence type="ECO:0000313" key="6">
    <source>
        <dbReference type="Proteomes" id="UP000266196"/>
    </source>
</evidence>
<proteinExistence type="predicted"/>
<evidence type="ECO:0000313" key="3">
    <source>
        <dbReference type="EMBL" id="RHY53359.1"/>
    </source>
</evidence>
<dbReference type="EMBL" id="QUTC01006600">
    <property type="protein sequence ID" value="RHY51272.1"/>
    <property type="molecule type" value="Genomic_DNA"/>
</dbReference>
<sequence length="399" mass="43723">MDTNTPATPTTQAATPGAATFVDDGTLYYPGRNIQRRDPAAIQSASEKRFYAKEDDLFLGLTRTDIDEIEAELRQTRLGLAFFMQPPRDLPDETSPHPTIMEVRQEILTACQQRWGITFPAGLRLTTGTSDRGLVGTPHPVDINVWGAVKRGYLALQHIDVAMSFDFAGRPKDNYSANQLEYQCSFTVTPALLLRYIRGLGARDAVVMSHARNGPNHSRWPAIGCINSPKHAPAAAMAATQALVARTVQQEITSQLAHQAVAAEHRLQATFAAQLQQQQAYFTDIITRQAAAITVLQHRTATQEDRIDITEATVAEQTELIHDADARTTQLETQVAEQQRTITMDMTALRQEQSNTLTMLRAIANSMADQQAAVERMAAASNNASSAHAPPAASETSDF</sequence>
<dbReference type="Proteomes" id="UP000265716">
    <property type="component" value="Unassembled WGS sequence"/>
</dbReference>
<dbReference type="Proteomes" id="UP000266196">
    <property type="component" value="Unassembled WGS sequence"/>
</dbReference>
<evidence type="ECO:0000256" key="1">
    <source>
        <dbReference type="SAM" id="MobiDB-lite"/>
    </source>
</evidence>
<dbReference type="Proteomes" id="UP000283543">
    <property type="component" value="Unassembled WGS sequence"/>
</dbReference>
<accession>A0A397CWN2</accession>
<protein>
    <submittedName>
        <fullName evidence="2">Uncharacterized protein</fullName>
    </submittedName>
</protein>
<evidence type="ECO:0000313" key="4">
    <source>
        <dbReference type="EMBL" id="RHZ30772.1"/>
    </source>
</evidence>
<dbReference type="AlphaFoldDB" id="A0A397CWN2"/>
<name>A0A397CWN2_APHAT</name>
<gene>
    <name evidence="4" type="ORF">DYB31_009387</name>
    <name evidence="3" type="ORF">DYB34_011715</name>
    <name evidence="2" type="ORF">DYB38_009172</name>
</gene>
<evidence type="ECO:0000313" key="5">
    <source>
        <dbReference type="Proteomes" id="UP000265716"/>
    </source>
</evidence>
<reference evidence="5 6" key="1">
    <citation type="submission" date="2018-08" db="EMBL/GenBank/DDBJ databases">
        <title>Aphanomyces genome sequencing and annotation.</title>
        <authorList>
            <person name="Minardi D."/>
            <person name="Oidtmann B."/>
            <person name="Van Der Giezen M."/>
            <person name="Studholme D.J."/>
        </authorList>
    </citation>
    <scope>NUCLEOTIDE SEQUENCE [LARGE SCALE GENOMIC DNA]</scope>
    <source>
        <strain evidence="4 6">197901</strain>
        <strain evidence="2 5">SA</strain>
        <strain evidence="3 7">Si</strain>
    </source>
</reference>
<dbReference type="EMBL" id="QUTE01007027">
    <property type="protein sequence ID" value="RHZ30772.1"/>
    <property type="molecule type" value="Genomic_DNA"/>
</dbReference>
<evidence type="ECO:0000313" key="2">
    <source>
        <dbReference type="EMBL" id="RHY51272.1"/>
    </source>
</evidence>